<sequence length="194" mass="22208">MRHALPMQWTVRAGQPDDAPEIARINVDAWQHSYRGIVDDPVLDRMLPESRLPAWARVLRLPDPSRVFVAVEHGTGKIGAYCAVDAVRESKDAHPDLHTGELVAIYADPRYHGRGAGHEVHEAAVRHLMEQGFRYAVLWVFQDNTKSRAFYESHGWRHDGLVHRYELGDQHLPEVRYGRFLPAPRKRGRQATKV</sequence>
<evidence type="ECO:0000259" key="3">
    <source>
        <dbReference type="PROSITE" id="PS51186"/>
    </source>
</evidence>
<feature type="domain" description="N-acetyltransferase" evidence="3">
    <location>
        <begin position="9"/>
        <end position="182"/>
    </location>
</feature>
<dbReference type="SUPFAM" id="SSF55729">
    <property type="entry name" value="Acyl-CoA N-acyltransferases (Nat)"/>
    <property type="match status" value="1"/>
</dbReference>
<evidence type="ECO:0000256" key="1">
    <source>
        <dbReference type="ARBA" id="ARBA00022679"/>
    </source>
</evidence>
<dbReference type="PANTHER" id="PTHR43877">
    <property type="entry name" value="AMINOALKYLPHOSPHONATE N-ACETYLTRANSFERASE-RELATED-RELATED"/>
    <property type="match status" value="1"/>
</dbReference>
<keyword evidence="1 4" id="KW-0808">Transferase</keyword>
<dbReference type="CDD" id="cd04301">
    <property type="entry name" value="NAT_SF"/>
    <property type="match status" value="1"/>
</dbReference>
<dbReference type="InterPro" id="IPR016181">
    <property type="entry name" value="Acyl_CoA_acyltransferase"/>
</dbReference>
<organism evidence="4 5">
    <name type="scientific">Saccharothrix ecbatanensis</name>
    <dbReference type="NCBI Taxonomy" id="1105145"/>
    <lineage>
        <taxon>Bacteria</taxon>
        <taxon>Bacillati</taxon>
        <taxon>Actinomycetota</taxon>
        <taxon>Actinomycetes</taxon>
        <taxon>Pseudonocardiales</taxon>
        <taxon>Pseudonocardiaceae</taxon>
        <taxon>Saccharothrix</taxon>
    </lineage>
</organism>
<evidence type="ECO:0000256" key="2">
    <source>
        <dbReference type="ARBA" id="ARBA00023315"/>
    </source>
</evidence>
<dbReference type="InterPro" id="IPR000182">
    <property type="entry name" value="GNAT_dom"/>
</dbReference>
<dbReference type="AlphaFoldDB" id="A0A7W9HMA5"/>
<name>A0A7W9HMA5_9PSEU</name>
<dbReference type="EMBL" id="JACHMO010000001">
    <property type="protein sequence ID" value="MBB5804904.1"/>
    <property type="molecule type" value="Genomic_DNA"/>
</dbReference>
<keyword evidence="5" id="KW-1185">Reference proteome</keyword>
<keyword evidence="2" id="KW-0012">Acyltransferase</keyword>
<dbReference type="RefSeq" id="WP_312869432.1">
    <property type="nucleotide sequence ID" value="NZ_JACHMO010000001.1"/>
</dbReference>
<dbReference type="Pfam" id="PF00583">
    <property type="entry name" value="Acetyltransf_1"/>
    <property type="match status" value="1"/>
</dbReference>
<dbReference type="InterPro" id="IPR050832">
    <property type="entry name" value="Bact_Acetyltransf"/>
</dbReference>
<dbReference type="Proteomes" id="UP000552097">
    <property type="component" value="Unassembled WGS sequence"/>
</dbReference>
<gene>
    <name evidence="4" type="ORF">F4560_004672</name>
</gene>
<proteinExistence type="predicted"/>
<reference evidence="4 5" key="1">
    <citation type="submission" date="2020-08" db="EMBL/GenBank/DDBJ databases">
        <title>Sequencing the genomes of 1000 actinobacteria strains.</title>
        <authorList>
            <person name="Klenk H.-P."/>
        </authorList>
    </citation>
    <scope>NUCLEOTIDE SEQUENCE [LARGE SCALE GENOMIC DNA]</scope>
    <source>
        <strain evidence="4 5">DSM 45486</strain>
    </source>
</reference>
<dbReference type="Gene3D" id="3.40.630.30">
    <property type="match status" value="1"/>
</dbReference>
<dbReference type="PROSITE" id="PS51186">
    <property type="entry name" value="GNAT"/>
    <property type="match status" value="1"/>
</dbReference>
<accession>A0A7W9HMA5</accession>
<dbReference type="GO" id="GO:0016747">
    <property type="term" value="F:acyltransferase activity, transferring groups other than amino-acyl groups"/>
    <property type="evidence" value="ECO:0007669"/>
    <property type="project" value="InterPro"/>
</dbReference>
<protein>
    <submittedName>
        <fullName evidence="4">RimJ/RimL family protein N-acetyltransferase</fullName>
    </submittedName>
</protein>
<comment type="caution">
    <text evidence="4">The sequence shown here is derived from an EMBL/GenBank/DDBJ whole genome shotgun (WGS) entry which is preliminary data.</text>
</comment>
<evidence type="ECO:0000313" key="4">
    <source>
        <dbReference type="EMBL" id="MBB5804904.1"/>
    </source>
</evidence>
<evidence type="ECO:0000313" key="5">
    <source>
        <dbReference type="Proteomes" id="UP000552097"/>
    </source>
</evidence>